<evidence type="ECO:0000259" key="7">
    <source>
        <dbReference type="Pfam" id="PF02668"/>
    </source>
</evidence>
<keyword evidence="5" id="KW-0560">Oxidoreductase</keyword>
<dbReference type="InterPro" id="IPR050411">
    <property type="entry name" value="AlphaKG_dependent_hydroxylases"/>
</dbReference>
<dbReference type="InterPro" id="IPR042098">
    <property type="entry name" value="TauD-like_sf"/>
</dbReference>
<evidence type="ECO:0000256" key="4">
    <source>
        <dbReference type="ARBA" id="ARBA00022964"/>
    </source>
</evidence>
<dbReference type="PANTHER" id="PTHR10696:SF25">
    <property type="entry name" value="OXIDOREDUCTASE AIM17-RELATED"/>
    <property type="match status" value="1"/>
</dbReference>
<gene>
    <name evidence="9" type="ORF">ACHHYP_10643</name>
</gene>
<comment type="similarity">
    <text evidence="2">Belongs to the gamma-BBH/TMLD family.</text>
</comment>
<dbReference type="Proteomes" id="UP000243579">
    <property type="component" value="Unassembled WGS sequence"/>
</dbReference>
<dbReference type="AlphaFoldDB" id="A0A1V9YKV1"/>
<dbReference type="Gene3D" id="3.30.2020.30">
    <property type="match status" value="1"/>
</dbReference>
<protein>
    <recommendedName>
        <fullName evidence="11">Gamma-butyrobetaine dioxygenase</fullName>
    </recommendedName>
</protein>
<dbReference type="GO" id="GO:0045329">
    <property type="term" value="P:carnitine biosynthetic process"/>
    <property type="evidence" value="ECO:0007669"/>
    <property type="project" value="TreeGrafter"/>
</dbReference>
<evidence type="ECO:0008006" key="11">
    <source>
        <dbReference type="Google" id="ProtNLM"/>
    </source>
</evidence>
<evidence type="ECO:0000256" key="1">
    <source>
        <dbReference type="ARBA" id="ARBA00001954"/>
    </source>
</evidence>
<dbReference type="InterPro" id="IPR003819">
    <property type="entry name" value="TauD/TfdA-like"/>
</dbReference>
<keyword evidence="4" id="KW-0223">Dioxygenase</keyword>
<dbReference type="Gene3D" id="3.60.130.10">
    <property type="entry name" value="Clavaminate synthase-like"/>
    <property type="match status" value="1"/>
</dbReference>
<dbReference type="GO" id="GO:0005739">
    <property type="term" value="C:mitochondrion"/>
    <property type="evidence" value="ECO:0007669"/>
    <property type="project" value="TreeGrafter"/>
</dbReference>
<dbReference type="SUPFAM" id="SSF51197">
    <property type="entry name" value="Clavaminate synthase-like"/>
    <property type="match status" value="1"/>
</dbReference>
<evidence type="ECO:0000313" key="10">
    <source>
        <dbReference type="Proteomes" id="UP000243579"/>
    </source>
</evidence>
<reference evidence="9 10" key="1">
    <citation type="journal article" date="2014" name="Genome Biol. Evol.">
        <title>The secreted proteins of Achlya hypogyna and Thraustotheca clavata identify the ancestral oomycete secretome and reveal gene acquisitions by horizontal gene transfer.</title>
        <authorList>
            <person name="Misner I."/>
            <person name="Blouin N."/>
            <person name="Leonard G."/>
            <person name="Richards T.A."/>
            <person name="Lane C.E."/>
        </authorList>
    </citation>
    <scope>NUCLEOTIDE SEQUENCE [LARGE SCALE GENOMIC DNA]</scope>
    <source>
        <strain evidence="9 10">ATCC 48635</strain>
    </source>
</reference>
<dbReference type="OrthoDB" id="406634at2759"/>
<accession>A0A1V9YKV1</accession>
<proteinExistence type="inferred from homology"/>
<keyword evidence="6" id="KW-0408">Iron</keyword>
<name>A0A1V9YKV1_ACHHY</name>
<keyword evidence="3" id="KW-0479">Metal-binding</keyword>
<dbReference type="InterPro" id="IPR010376">
    <property type="entry name" value="GBBH-like_N"/>
</dbReference>
<keyword evidence="10" id="KW-1185">Reference proteome</keyword>
<dbReference type="InterPro" id="IPR038492">
    <property type="entry name" value="GBBH-like_N_sf"/>
</dbReference>
<dbReference type="Pfam" id="PF02668">
    <property type="entry name" value="TauD"/>
    <property type="match status" value="1"/>
</dbReference>
<evidence type="ECO:0000256" key="6">
    <source>
        <dbReference type="ARBA" id="ARBA00023004"/>
    </source>
</evidence>
<evidence type="ECO:0000259" key="8">
    <source>
        <dbReference type="Pfam" id="PF06155"/>
    </source>
</evidence>
<sequence length="420" mass="47301">MLRKMLGRALRRSFSSVPLIQRATLLEAASKVQLEWSDGHTSQLHAVHLRAWCTCPQCQHSTGQRLVNISDVPKNPTIADLRVTPEGLSIQWDEKHTSVLAPTYVRSLCYSNYEGPNPATKTTPSTYVTRREAAAACDYRRPVAPIEHDAILTDEGMLMMLETIMTAGYALVRNVPCVPGEVQTFAERIAPISHQCLYGNVFDVVAEHDPVNIAYTAERLKLHLDLAYYESPPGLQFLHAYRFDSTVAGGESTFRDTFDAAATLRARHPEHFATLTRVPATFQKIHLHRAAPAIMEYQRPHITVDQFGEVTGVFWSPPFEGPLRIRETDVAAYYAAYRAFEAIVEKENVIEFKLQQGDLVVFNQRRMLHGREAFAPTSDGVRHLQGTYVNIDDFSSRYEALRYKLRGTRGAVRLGNQNAL</sequence>
<feature type="domain" description="TauD/TfdA-like" evidence="7">
    <location>
        <begin position="152"/>
        <end position="388"/>
    </location>
</feature>
<dbReference type="STRING" id="1202772.A0A1V9YKV1"/>
<evidence type="ECO:0000256" key="5">
    <source>
        <dbReference type="ARBA" id="ARBA00023002"/>
    </source>
</evidence>
<comment type="caution">
    <text evidence="9">The sequence shown here is derived from an EMBL/GenBank/DDBJ whole genome shotgun (WGS) entry which is preliminary data.</text>
</comment>
<dbReference type="PANTHER" id="PTHR10696">
    <property type="entry name" value="GAMMA-BUTYROBETAINE HYDROXYLASE-RELATED"/>
    <property type="match status" value="1"/>
</dbReference>
<dbReference type="EMBL" id="JNBR01001513">
    <property type="protein sequence ID" value="OQR86353.1"/>
    <property type="molecule type" value="Genomic_DNA"/>
</dbReference>
<evidence type="ECO:0000256" key="3">
    <source>
        <dbReference type="ARBA" id="ARBA00022723"/>
    </source>
</evidence>
<comment type="cofactor">
    <cofactor evidence="1">
        <name>Fe(2+)</name>
        <dbReference type="ChEBI" id="CHEBI:29033"/>
    </cofactor>
</comment>
<feature type="domain" description="Gamma-butyrobetaine hydroxylase-like N-terminal" evidence="8">
    <location>
        <begin position="27"/>
        <end position="99"/>
    </location>
</feature>
<dbReference type="GO" id="GO:0016706">
    <property type="term" value="F:2-oxoglutarate-dependent dioxygenase activity"/>
    <property type="evidence" value="ECO:0007669"/>
    <property type="project" value="UniProtKB-ARBA"/>
</dbReference>
<dbReference type="Pfam" id="PF06155">
    <property type="entry name" value="GBBH-like_N"/>
    <property type="match status" value="1"/>
</dbReference>
<evidence type="ECO:0000313" key="9">
    <source>
        <dbReference type="EMBL" id="OQR86353.1"/>
    </source>
</evidence>
<organism evidence="9 10">
    <name type="scientific">Achlya hypogyna</name>
    <name type="common">Oomycete</name>
    <name type="synonym">Protoachlya hypogyna</name>
    <dbReference type="NCBI Taxonomy" id="1202772"/>
    <lineage>
        <taxon>Eukaryota</taxon>
        <taxon>Sar</taxon>
        <taxon>Stramenopiles</taxon>
        <taxon>Oomycota</taxon>
        <taxon>Saprolegniomycetes</taxon>
        <taxon>Saprolegniales</taxon>
        <taxon>Achlyaceae</taxon>
        <taxon>Achlya</taxon>
    </lineage>
</organism>
<dbReference type="GO" id="GO:0046872">
    <property type="term" value="F:metal ion binding"/>
    <property type="evidence" value="ECO:0007669"/>
    <property type="project" value="UniProtKB-KW"/>
</dbReference>
<evidence type="ECO:0000256" key="2">
    <source>
        <dbReference type="ARBA" id="ARBA00008654"/>
    </source>
</evidence>